<evidence type="ECO:0000259" key="6">
    <source>
        <dbReference type="PROSITE" id="PS50977"/>
    </source>
</evidence>
<dbReference type="Proteomes" id="UP000216867">
    <property type="component" value="Unassembled WGS sequence"/>
</dbReference>
<gene>
    <name evidence="7" type="ORF">AVW13_00580</name>
    <name evidence="8" type="ORF">B8X04_14095</name>
</gene>
<dbReference type="PANTHER" id="PTHR30055">
    <property type="entry name" value="HTH-TYPE TRANSCRIPTIONAL REGULATOR RUTR"/>
    <property type="match status" value="1"/>
</dbReference>
<evidence type="ECO:0000313" key="7">
    <source>
        <dbReference type="EMBL" id="KZE24557.1"/>
    </source>
</evidence>
<dbReference type="EMBL" id="NCWY01000014">
    <property type="protein sequence ID" value="PAK94106.1"/>
    <property type="molecule type" value="Genomic_DNA"/>
</dbReference>
<dbReference type="InterPro" id="IPR050109">
    <property type="entry name" value="HTH-type_TetR-like_transc_reg"/>
</dbReference>
<evidence type="ECO:0000256" key="3">
    <source>
        <dbReference type="ARBA" id="ARBA00023163"/>
    </source>
</evidence>
<name>A0A161S3M3_9MICO</name>
<dbReference type="GO" id="GO:0000976">
    <property type="term" value="F:transcription cis-regulatory region binding"/>
    <property type="evidence" value="ECO:0007669"/>
    <property type="project" value="TreeGrafter"/>
</dbReference>
<evidence type="ECO:0000313" key="8">
    <source>
        <dbReference type="EMBL" id="PAK94106.1"/>
    </source>
</evidence>
<dbReference type="PANTHER" id="PTHR30055:SF234">
    <property type="entry name" value="HTH-TYPE TRANSCRIPTIONAL REGULATOR BETI"/>
    <property type="match status" value="1"/>
</dbReference>
<accession>A0A161S3M3</accession>
<feature type="region of interest" description="Disordered" evidence="5">
    <location>
        <begin position="124"/>
        <end position="172"/>
    </location>
</feature>
<dbReference type="AlphaFoldDB" id="A0A161S3M3"/>
<evidence type="ECO:0000256" key="1">
    <source>
        <dbReference type="ARBA" id="ARBA00023015"/>
    </source>
</evidence>
<dbReference type="InterPro" id="IPR009057">
    <property type="entry name" value="Homeodomain-like_sf"/>
</dbReference>
<keyword evidence="3" id="KW-0804">Transcription</keyword>
<evidence type="ECO:0000313" key="9">
    <source>
        <dbReference type="Proteomes" id="UP000076612"/>
    </source>
</evidence>
<dbReference type="EMBL" id="LQQR01000001">
    <property type="protein sequence ID" value="KZE24557.1"/>
    <property type="molecule type" value="Genomic_DNA"/>
</dbReference>
<comment type="caution">
    <text evidence="8">The sequence shown here is derived from an EMBL/GenBank/DDBJ whole genome shotgun (WGS) entry which is preliminary data.</text>
</comment>
<dbReference type="RefSeq" id="WP_063248746.1">
    <property type="nucleotide sequence ID" value="NZ_DAMDKQ010000007.1"/>
</dbReference>
<proteinExistence type="predicted"/>
<feature type="compositionally biased region" description="Basic and acidic residues" evidence="5">
    <location>
        <begin position="124"/>
        <end position="146"/>
    </location>
</feature>
<evidence type="ECO:0000256" key="4">
    <source>
        <dbReference type="PROSITE-ProRule" id="PRU00335"/>
    </source>
</evidence>
<dbReference type="Gene3D" id="1.10.357.10">
    <property type="entry name" value="Tetracycline Repressor, domain 2"/>
    <property type="match status" value="1"/>
</dbReference>
<dbReference type="Pfam" id="PF00440">
    <property type="entry name" value="TetR_N"/>
    <property type="match status" value="1"/>
</dbReference>
<dbReference type="InterPro" id="IPR001647">
    <property type="entry name" value="HTH_TetR"/>
</dbReference>
<feature type="domain" description="HTH tetR-type" evidence="6">
    <location>
        <begin position="7"/>
        <end position="65"/>
    </location>
</feature>
<sequence length="244" mass="25677">MAKGMGRLGRTALIDGALPLLAADSTASMADLADGLGVGRTTLYRHFGDREAMIAEVARLGARMFGDAFLSARPEVGTGLDAVERICTQLFTVPDVLTLLFADNPIITDDTFAEVARERVEAERERAVAERERAVAERERSDRAEASRGPSGAESEGDADDLGPGGATTESDDDQLEAVIARGQADGSITADVPVGWAAMYVFLTIGSGHLFSVSAGIADRDARAQALALTIRAVRRTLEAPGT</sequence>
<protein>
    <submittedName>
        <fullName evidence="8">TetR family transcriptional regulator</fullName>
    </submittedName>
</protein>
<dbReference type="Proteomes" id="UP000076612">
    <property type="component" value="Unassembled WGS sequence"/>
</dbReference>
<dbReference type="PROSITE" id="PS50977">
    <property type="entry name" value="HTH_TETR_2"/>
    <property type="match status" value="1"/>
</dbReference>
<organism evidence="8 10">
    <name type="scientific">Brevibacterium casei</name>
    <dbReference type="NCBI Taxonomy" id="33889"/>
    <lineage>
        <taxon>Bacteria</taxon>
        <taxon>Bacillati</taxon>
        <taxon>Actinomycetota</taxon>
        <taxon>Actinomycetes</taxon>
        <taxon>Micrococcales</taxon>
        <taxon>Brevibacteriaceae</taxon>
        <taxon>Brevibacterium</taxon>
    </lineage>
</organism>
<dbReference type="GO" id="GO:0003700">
    <property type="term" value="F:DNA-binding transcription factor activity"/>
    <property type="evidence" value="ECO:0007669"/>
    <property type="project" value="TreeGrafter"/>
</dbReference>
<evidence type="ECO:0000256" key="5">
    <source>
        <dbReference type="SAM" id="MobiDB-lite"/>
    </source>
</evidence>
<evidence type="ECO:0000313" key="10">
    <source>
        <dbReference type="Proteomes" id="UP000216867"/>
    </source>
</evidence>
<dbReference type="STRING" id="33889.AVW13_00580"/>
<evidence type="ECO:0000256" key="2">
    <source>
        <dbReference type="ARBA" id="ARBA00023125"/>
    </source>
</evidence>
<reference evidence="7" key="2">
    <citation type="submission" date="2016-01" db="EMBL/GenBank/DDBJ databases">
        <authorList>
            <person name="Hong K.W."/>
        </authorList>
    </citation>
    <scope>NUCLEOTIDE SEQUENCE</scope>
    <source>
        <strain evidence="7">M40</strain>
    </source>
</reference>
<reference evidence="8 10" key="3">
    <citation type="submission" date="2017-04" db="EMBL/GenBank/DDBJ databases">
        <title>Kefir bacterial isolates.</title>
        <authorList>
            <person name="Kim Y."/>
            <person name="Blasche S."/>
            <person name="Patil K.R."/>
        </authorList>
    </citation>
    <scope>NUCLEOTIDE SEQUENCE [LARGE SCALE GENOMIC DNA]</scope>
    <source>
        <strain evidence="8 10">OG2</strain>
    </source>
</reference>
<dbReference type="SUPFAM" id="SSF46689">
    <property type="entry name" value="Homeodomain-like"/>
    <property type="match status" value="1"/>
</dbReference>
<keyword evidence="1" id="KW-0805">Transcription regulation</keyword>
<reference evidence="9" key="1">
    <citation type="submission" date="2016-01" db="EMBL/GenBank/DDBJ databases">
        <title>Draft genome of Chromobacterium sp. F49.</title>
        <authorList>
            <person name="Hong K.W."/>
        </authorList>
    </citation>
    <scope>NUCLEOTIDE SEQUENCE [LARGE SCALE GENOMIC DNA]</scope>
    <source>
        <strain evidence="9">M40</strain>
    </source>
</reference>
<feature type="DNA-binding region" description="H-T-H motif" evidence="4">
    <location>
        <begin position="28"/>
        <end position="47"/>
    </location>
</feature>
<keyword evidence="2 4" id="KW-0238">DNA-binding</keyword>